<evidence type="ECO:0000313" key="1">
    <source>
        <dbReference type="EMBL" id="KZV16319.1"/>
    </source>
</evidence>
<organism evidence="1 2">
    <name type="scientific">Dorcoceras hygrometricum</name>
    <dbReference type="NCBI Taxonomy" id="472368"/>
    <lineage>
        <taxon>Eukaryota</taxon>
        <taxon>Viridiplantae</taxon>
        <taxon>Streptophyta</taxon>
        <taxon>Embryophyta</taxon>
        <taxon>Tracheophyta</taxon>
        <taxon>Spermatophyta</taxon>
        <taxon>Magnoliopsida</taxon>
        <taxon>eudicotyledons</taxon>
        <taxon>Gunneridae</taxon>
        <taxon>Pentapetalae</taxon>
        <taxon>asterids</taxon>
        <taxon>lamiids</taxon>
        <taxon>Lamiales</taxon>
        <taxon>Gesneriaceae</taxon>
        <taxon>Didymocarpoideae</taxon>
        <taxon>Trichosporeae</taxon>
        <taxon>Loxocarpinae</taxon>
        <taxon>Dorcoceras</taxon>
    </lineage>
</organism>
<dbReference type="EMBL" id="KV019088">
    <property type="protein sequence ID" value="KZV16319.1"/>
    <property type="molecule type" value="Genomic_DNA"/>
</dbReference>
<dbReference type="Proteomes" id="UP000250235">
    <property type="component" value="Unassembled WGS sequence"/>
</dbReference>
<accession>A0A2Z7A4E1</accession>
<reference evidence="1 2" key="1">
    <citation type="journal article" date="2015" name="Proc. Natl. Acad. Sci. U.S.A.">
        <title>The resurrection genome of Boea hygrometrica: A blueprint for survival of dehydration.</title>
        <authorList>
            <person name="Xiao L."/>
            <person name="Yang G."/>
            <person name="Zhang L."/>
            <person name="Yang X."/>
            <person name="Zhao S."/>
            <person name="Ji Z."/>
            <person name="Zhou Q."/>
            <person name="Hu M."/>
            <person name="Wang Y."/>
            <person name="Chen M."/>
            <person name="Xu Y."/>
            <person name="Jin H."/>
            <person name="Xiao X."/>
            <person name="Hu G."/>
            <person name="Bao F."/>
            <person name="Hu Y."/>
            <person name="Wan P."/>
            <person name="Li L."/>
            <person name="Deng X."/>
            <person name="Kuang T."/>
            <person name="Xiang C."/>
            <person name="Zhu J.K."/>
            <person name="Oliver M.J."/>
            <person name="He Y."/>
        </authorList>
    </citation>
    <scope>NUCLEOTIDE SEQUENCE [LARGE SCALE GENOMIC DNA]</scope>
    <source>
        <strain evidence="2">cv. XS01</strain>
    </source>
</reference>
<evidence type="ECO:0000313" key="2">
    <source>
        <dbReference type="Proteomes" id="UP000250235"/>
    </source>
</evidence>
<keyword evidence="1" id="KW-0418">Kinase</keyword>
<protein>
    <submittedName>
        <fullName evidence="1">Mitogen-activated protein kinase-binding protein 1</fullName>
    </submittedName>
</protein>
<gene>
    <name evidence="1" type="ORF">F511_10271</name>
</gene>
<proteinExistence type="predicted"/>
<keyword evidence="2" id="KW-1185">Reference proteome</keyword>
<keyword evidence="1" id="KW-0808">Transferase</keyword>
<sequence length="402" mass="44764">MLNTLSSVSVRESRIQYLCDPQWFRDTASREPTTIVAPESQFRTCPSDHGNTDSACKNQLVMVSVQYGPFNPYIPIRSTTIGKSRVAIDPIAMHTSWRSNSDIESVTRPVRFGDFRCDQDLRSVIGICCESGLRCYVVLISKSDVVLVSETRVCLEIGFELALADTWGFKLSVDENLEYFRTLYSLSSSPITLDCYCSSEPYFRRLRHFTLPFGARLVALSSSYIWLSIDTSLETGVAGFEEREVVAVFVCLRDCGPVVLLFFNSFGPFHALHDLDIALSDMIDAFIVLFKLRFDLVYFPCFGLPWSVLALAGSSANRCTGMVRATAASARELSMAQHNTVLICQLAPDLVLLATTHQDSKLNSTNYTSGALRAATETPATLNNFLSQDQFRPRNQIAPVLV</sequence>
<name>A0A2Z7A4E1_9LAMI</name>
<dbReference type="GO" id="GO:0016301">
    <property type="term" value="F:kinase activity"/>
    <property type="evidence" value="ECO:0007669"/>
    <property type="project" value="UniProtKB-KW"/>
</dbReference>
<dbReference type="AlphaFoldDB" id="A0A2Z7A4E1"/>